<dbReference type="EMBL" id="PGVA01000033">
    <property type="protein sequence ID" value="PLR81581.1"/>
    <property type="molecule type" value="Genomic_DNA"/>
</dbReference>
<dbReference type="Proteomes" id="UP000235114">
    <property type="component" value="Unassembled WGS sequence"/>
</dbReference>
<gene>
    <name evidence="2" type="ORF">CU635_14625</name>
    <name evidence="3" type="ORF">CVD25_19980</name>
</gene>
<dbReference type="AlphaFoldDB" id="A0A2N5GJU0"/>
<reference evidence="3 5" key="2">
    <citation type="submission" date="2017-12" db="EMBL/GenBank/DDBJ databases">
        <title>Comparative Functional Genomics of Dry Heat Resistant strains isolated from the Viking Spacecraft.</title>
        <authorList>
            <person name="Seuylemezian A."/>
            <person name="Cooper K."/>
            <person name="Vaishampayan P."/>
        </authorList>
    </citation>
    <scope>NUCLEOTIDE SEQUENCE [LARGE SCALE GENOMIC DNA]</scope>
    <source>
        <strain evidence="3 5">ATCC 29669</strain>
    </source>
</reference>
<comment type="caution">
    <text evidence="2">The sequence shown here is derived from an EMBL/GenBank/DDBJ whole genome shotgun (WGS) entry which is preliminary data.</text>
</comment>
<dbReference type="Proteomes" id="UP000234951">
    <property type="component" value="Unassembled WGS sequence"/>
</dbReference>
<dbReference type="RefSeq" id="WP_101578118.1">
    <property type="nucleotide sequence ID" value="NZ_PGVA01000033.1"/>
</dbReference>
<keyword evidence="5" id="KW-1185">Reference proteome</keyword>
<proteinExistence type="predicted"/>
<feature type="domain" description="General stress protein 17M-like" evidence="1">
    <location>
        <begin position="3"/>
        <end position="98"/>
    </location>
</feature>
<protein>
    <submittedName>
        <fullName evidence="2">General stress protein</fullName>
    </submittedName>
</protein>
<evidence type="ECO:0000259" key="1">
    <source>
        <dbReference type="Pfam" id="PF11181"/>
    </source>
</evidence>
<accession>A0A2N5GJU0</accession>
<sequence length="110" mass="12245">MYKVQLVENGVQATDMIGALQSEGYSKEDIYIFAHDKNRSEHMTDATDTGDVGLQEQGLLDSVGNMFKSRGDELRSKFRSLGLSQSEADRYEVELDKGKLVIVASDETVH</sequence>
<organism evidence="2 4">
    <name type="scientific">Bacillus canaveralius</name>
    <dbReference type="NCBI Taxonomy" id="1403243"/>
    <lineage>
        <taxon>Bacteria</taxon>
        <taxon>Bacillati</taxon>
        <taxon>Bacillota</taxon>
        <taxon>Bacilli</taxon>
        <taxon>Bacillales</taxon>
        <taxon>Bacillaceae</taxon>
        <taxon>Bacillus</taxon>
    </lineage>
</organism>
<evidence type="ECO:0000313" key="2">
    <source>
        <dbReference type="EMBL" id="PLR81581.1"/>
    </source>
</evidence>
<dbReference type="InterPro" id="IPR025889">
    <property type="entry name" value="GSP17M-like_dom"/>
</dbReference>
<evidence type="ECO:0000313" key="3">
    <source>
        <dbReference type="EMBL" id="PLR90879.1"/>
    </source>
</evidence>
<evidence type="ECO:0000313" key="5">
    <source>
        <dbReference type="Proteomes" id="UP000235114"/>
    </source>
</evidence>
<dbReference type="Pfam" id="PF11181">
    <property type="entry name" value="YflT"/>
    <property type="match status" value="1"/>
</dbReference>
<dbReference type="EMBL" id="PGVD01000070">
    <property type="protein sequence ID" value="PLR90879.1"/>
    <property type="molecule type" value="Genomic_DNA"/>
</dbReference>
<evidence type="ECO:0000313" key="4">
    <source>
        <dbReference type="Proteomes" id="UP000234951"/>
    </source>
</evidence>
<dbReference type="OrthoDB" id="2353304at2"/>
<name>A0A2N5GJU0_9BACI</name>
<reference evidence="2 4" key="1">
    <citation type="submission" date="2017-11" db="EMBL/GenBank/DDBJ databases">
        <title>Comparitive Functional Genomics of Dry Heat Resistant strains isolated from the Viking Spacecraft.</title>
        <authorList>
            <person name="Seuylemezian A."/>
            <person name="Cooper K."/>
            <person name="Vaishampayan P."/>
        </authorList>
    </citation>
    <scope>NUCLEOTIDE SEQUENCE [LARGE SCALE GENOMIC DNA]</scope>
    <source>
        <strain evidence="2 4">M4.6</strain>
    </source>
</reference>